<proteinExistence type="predicted"/>
<organism evidence="2 3">
    <name type="scientific">Stylophora pistillata</name>
    <name type="common">Smooth cauliflower coral</name>
    <dbReference type="NCBI Taxonomy" id="50429"/>
    <lineage>
        <taxon>Eukaryota</taxon>
        <taxon>Metazoa</taxon>
        <taxon>Cnidaria</taxon>
        <taxon>Anthozoa</taxon>
        <taxon>Hexacorallia</taxon>
        <taxon>Scleractinia</taxon>
        <taxon>Astrocoeniina</taxon>
        <taxon>Pocilloporidae</taxon>
        <taxon>Stylophora</taxon>
    </lineage>
</organism>
<dbReference type="EMBL" id="LSMT01000028">
    <property type="protein sequence ID" value="PFX32006.1"/>
    <property type="molecule type" value="Genomic_DNA"/>
</dbReference>
<evidence type="ECO:0008006" key="4">
    <source>
        <dbReference type="Google" id="ProtNLM"/>
    </source>
</evidence>
<name>A0A2B4SRL0_STYPI</name>
<dbReference type="SUPFAM" id="SSF50630">
    <property type="entry name" value="Acid proteases"/>
    <property type="match status" value="1"/>
</dbReference>
<feature type="region of interest" description="Disordered" evidence="1">
    <location>
        <begin position="1"/>
        <end position="31"/>
    </location>
</feature>
<evidence type="ECO:0000313" key="2">
    <source>
        <dbReference type="EMBL" id="PFX32006.1"/>
    </source>
</evidence>
<dbReference type="InterPro" id="IPR021109">
    <property type="entry name" value="Peptidase_aspartic_dom_sf"/>
</dbReference>
<evidence type="ECO:0000256" key="1">
    <source>
        <dbReference type="SAM" id="MobiDB-lite"/>
    </source>
</evidence>
<gene>
    <name evidence="2" type="ORF">AWC38_SpisGene3133</name>
</gene>
<comment type="caution">
    <text evidence="2">The sequence shown here is derived from an EMBL/GenBank/DDBJ whole genome shotgun (WGS) entry which is preliminary data.</text>
</comment>
<dbReference type="AlphaFoldDB" id="A0A2B4SRL0"/>
<accession>A0A2B4SRL0</accession>
<evidence type="ECO:0000313" key="3">
    <source>
        <dbReference type="Proteomes" id="UP000225706"/>
    </source>
</evidence>
<dbReference type="Gene3D" id="2.40.70.10">
    <property type="entry name" value="Acid Proteases"/>
    <property type="match status" value="1"/>
</dbReference>
<feature type="compositionally biased region" description="Basic and acidic residues" evidence="1">
    <location>
        <begin position="14"/>
        <end position="31"/>
    </location>
</feature>
<keyword evidence="3" id="KW-1185">Reference proteome</keyword>
<dbReference type="Proteomes" id="UP000225706">
    <property type="component" value="Unassembled WGS sequence"/>
</dbReference>
<reference evidence="3" key="1">
    <citation type="journal article" date="2017" name="bioRxiv">
        <title>Comparative analysis of the genomes of Stylophora pistillata and Acropora digitifera provides evidence for extensive differences between species of corals.</title>
        <authorList>
            <person name="Voolstra C.R."/>
            <person name="Li Y."/>
            <person name="Liew Y.J."/>
            <person name="Baumgarten S."/>
            <person name="Zoccola D."/>
            <person name="Flot J.-F."/>
            <person name="Tambutte S."/>
            <person name="Allemand D."/>
            <person name="Aranda M."/>
        </authorList>
    </citation>
    <scope>NUCLEOTIDE SEQUENCE [LARGE SCALE GENOMIC DNA]</scope>
</reference>
<sequence>METEIRNLPQGNRSVEETGRNEGRTAIESHRSTPVNLVSQVSETEGDICPTFVGGVTTPSSTSLPLTATIEPASIHQTSTSDSGWYVKLKVQDQELTWCIDTGAQVSVMPKSLNKESYGPLSKADRELVGADVPLRTLGFVLMTLALHKTRVQERVYIVKGASKLLLVIPAIRSFGLIHEIPGTFRVNPVEHTRSPDVPPRLDVKENIVKQYPMLFQGLGKLEGEYTIRLKDGVTPFCLTPSAICLSEA</sequence>
<protein>
    <recommendedName>
        <fullName evidence="4">Peptidase A2 domain-containing protein</fullName>
    </recommendedName>
</protein>